<evidence type="ECO:0000256" key="1">
    <source>
        <dbReference type="SAM" id="MobiDB-lite"/>
    </source>
</evidence>
<dbReference type="Proteomes" id="UP000769528">
    <property type="component" value="Unassembled WGS sequence"/>
</dbReference>
<organism evidence="3 4">
    <name type="scientific">Wickerhamomyces mucosus</name>
    <dbReference type="NCBI Taxonomy" id="1378264"/>
    <lineage>
        <taxon>Eukaryota</taxon>
        <taxon>Fungi</taxon>
        <taxon>Dikarya</taxon>
        <taxon>Ascomycota</taxon>
        <taxon>Saccharomycotina</taxon>
        <taxon>Saccharomycetes</taxon>
        <taxon>Phaffomycetales</taxon>
        <taxon>Wickerhamomycetaceae</taxon>
        <taxon>Wickerhamomyces</taxon>
    </lineage>
</organism>
<dbReference type="GO" id="GO:0005524">
    <property type="term" value="F:ATP binding"/>
    <property type="evidence" value="ECO:0007669"/>
    <property type="project" value="InterPro"/>
</dbReference>
<dbReference type="GO" id="GO:0005737">
    <property type="term" value="C:cytoplasm"/>
    <property type="evidence" value="ECO:0007669"/>
    <property type="project" value="TreeGrafter"/>
</dbReference>
<evidence type="ECO:0000313" key="4">
    <source>
        <dbReference type="Proteomes" id="UP000769528"/>
    </source>
</evidence>
<dbReference type="OrthoDB" id="68483at2759"/>
<dbReference type="CDD" id="cd14008">
    <property type="entry name" value="STKc_LKB1_CaMKK"/>
    <property type="match status" value="1"/>
</dbReference>
<dbReference type="AlphaFoldDB" id="A0A9P8TCG6"/>
<protein>
    <recommendedName>
        <fullName evidence="2">Protein kinase domain-containing protein</fullName>
    </recommendedName>
</protein>
<gene>
    <name evidence="3" type="ORF">WICMUC_003809</name>
</gene>
<dbReference type="Pfam" id="PF00069">
    <property type="entry name" value="Pkinase"/>
    <property type="match status" value="1"/>
</dbReference>
<comment type="caution">
    <text evidence="3">The sequence shown here is derived from an EMBL/GenBank/DDBJ whole genome shotgun (WGS) entry which is preliminary data.</text>
</comment>
<name>A0A9P8TCG6_9ASCO</name>
<dbReference type="PROSITE" id="PS50011">
    <property type="entry name" value="PROTEIN_KINASE_DOM"/>
    <property type="match status" value="1"/>
</dbReference>
<evidence type="ECO:0000313" key="3">
    <source>
        <dbReference type="EMBL" id="KAH3673191.1"/>
    </source>
</evidence>
<dbReference type="SUPFAM" id="SSF56112">
    <property type="entry name" value="Protein kinase-like (PK-like)"/>
    <property type="match status" value="1"/>
</dbReference>
<dbReference type="GO" id="GO:0004674">
    <property type="term" value="F:protein serine/threonine kinase activity"/>
    <property type="evidence" value="ECO:0007669"/>
    <property type="project" value="InterPro"/>
</dbReference>
<dbReference type="GO" id="GO:0010506">
    <property type="term" value="P:regulation of autophagy"/>
    <property type="evidence" value="ECO:0007669"/>
    <property type="project" value="InterPro"/>
</dbReference>
<dbReference type="PANTHER" id="PTHR24348">
    <property type="entry name" value="SERINE/THREONINE-PROTEIN KINASE UNC-51-RELATED"/>
    <property type="match status" value="1"/>
</dbReference>
<reference evidence="3" key="2">
    <citation type="submission" date="2021-01" db="EMBL/GenBank/DDBJ databases">
        <authorList>
            <person name="Schikora-Tamarit M.A."/>
        </authorList>
    </citation>
    <scope>NUCLEOTIDE SEQUENCE</scope>
    <source>
        <strain evidence="3">CBS6341</strain>
    </source>
</reference>
<feature type="region of interest" description="Disordered" evidence="1">
    <location>
        <begin position="353"/>
        <end position="374"/>
    </location>
</feature>
<proteinExistence type="predicted"/>
<dbReference type="PANTHER" id="PTHR24348:SF72">
    <property type="entry name" value="SERINE_THREONINE PROTEIN KINASE"/>
    <property type="match status" value="1"/>
</dbReference>
<dbReference type="InterPro" id="IPR045269">
    <property type="entry name" value="Atg1-like"/>
</dbReference>
<keyword evidence="4" id="KW-1185">Reference proteome</keyword>
<dbReference type="InterPro" id="IPR000719">
    <property type="entry name" value="Prot_kinase_dom"/>
</dbReference>
<feature type="region of interest" description="Disordered" evidence="1">
    <location>
        <begin position="419"/>
        <end position="445"/>
    </location>
</feature>
<reference evidence="3" key="1">
    <citation type="journal article" date="2021" name="Open Biol.">
        <title>Shared evolutionary footprints suggest mitochondrial oxidative damage underlies multiple complex I losses in fungi.</title>
        <authorList>
            <person name="Schikora-Tamarit M.A."/>
            <person name="Marcet-Houben M."/>
            <person name="Nosek J."/>
            <person name="Gabaldon T."/>
        </authorList>
    </citation>
    <scope>NUCLEOTIDE SEQUENCE</scope>
    <source>
        <strain evidence="3">CBS6341</strain>
    </source>
</reference>
<accession>A0A9P8TCG6</accession>
<feature type="domain" description="Protein kinase" evidence="2">
    <location>
        <begin position="28"/>
        <end position="303"/>
    </location>
</feature>
<sequence>MVDDIIPTVTEVNLTKDIPTSFKFLNHYKLISKIGNGHDGKVYLAENKFTGDKVAIKEITKLSKISILNKNPNLQINKIYNEINIMKLIQNDKIHPNITKLHEVLDDRTFNKIFLVFEYCNKYDLKFGASYPYTFGQLHHILTQILLGLEFIHGLGIIHRDIKPSNILRNNNEVKVTDFGISCTKFNQNLSSLGTPAFMAPELCTFSNESNNEEEIGTEIDIWSLGVTLFCLRYGRLPFRGNNEYELFNEIIYNDVKFDQSTIPNDNDENEKHNELEDLMSKMLIKNPKKRITLSEMKTHGFIKNGFASNDYKNFMKFNELYLFNDELKRSNSIPQKFKKLFVRRKSISSASMTTSTSAAISPTIPLSRPPLENTLSQPLIKQNKLSSSSNSLNLNSLLRSKKEVSNYLDDTTLFQNFDSDSDSGSSTDDDANSDNEGFYNDKDNSLSFRIGPKRTQSGFNVKTVNDYLDI</sequence>
<evidence type="ECO:0000259" key="2">
    <source>
        <dbReference type="PROSITE" id="PS50011"/>
    </source>
</evidence>
<dbReference type="InterPro" id="IPR011009">
    <property type="entry name" value="Kinase-like_dom_sf"/>
</dbReference>
<feature type="compositionally biased region" description="Low complexity" evidence="1">
    <location>
        <begin position="353"/>
        <end position="366"/>
    </location>
</feature>
<dbReference type="Gene3D" id="1.10.510.10">
    <property type="entry name" value="Transferase(Phosphotransferase) domain 1"/>
    <property type="match status" value="1"/>
</dbReference>
<dbReference type="EMBL" id="JAEUBF010001036">
    <property type="protein sequence ID" value="KAH3673191.1"/>
    <property type="molecule type" value="Genomic_DNA"/>
</dbReference>
<dbReference type="SMART" id="SM00220">
    <property type="entry name" value="S_TKc"/>
    <property type="match status" value="1"/>
</dbReference>